<evidence type="ECO:0000313" key="5">
    <source>
        <dbReference type="EMBL" id="KAK9665000.1"/>
    </source>
</evidence>
<dbReference type="PANTHER" id="PTHR47165:SF4">
    <property type="entry name" value="OS03G0429900 PROTEIN"/>
    <property type="match status" value="1"/>
</dbReference>
<reference evidence="5" key="1">
    <citation type="submission" date="2024-03" db="EMBL/GenBank/DDBJ databases">
        <title>WGS assembly of Saponaria officinalis var. Norfolk2.</title>
        <authorList>
            <person name="Jenkins J."/>
            <person name="Shu S."/>
            <person name="Grimwood J."/>
            <person name="Barry K."/>
            <person name="Goodstein D."/>
            <person name="Schmutz J."/>
            <person name="Leebens-Mack J."/>
            <person name="Osbourn A."/>
        </authorList>
    </citation>
    <scope>NUCLEOTIDE SEQUENCE [LARGE SCALE GENOMIC DNA]</scope>
    <source>
        <strain evidence="5">JIC</strain>
    </source>
</reference>
<dbReference type="SUPFAM" id="SSF50249">
    <property type="entry name" value="Nucleic acid-binding proteins"/>
    <property type="match status" value="2"/>
</dbReference>
<dbReference type="Pfam" id="PF08646">
    <property type="entry name" value="Rep_fac-A_C"/>
    <property type="match status" value="1"/>
</dbReference>
<dbReference type="InterPro" id="IPR031657">
    <property type="entry name" value="REPA_OB_2"/>
</dbReference>
<comment type="caution">
    <text evidence="5">The sequence shown here is derived from an EMBL/GenBank/DDBJ whole genome shotgun (WGS) entry which is preliminary data.</text>
</comment>
<dbReference type="InterPro" id="IPR013955">
    <property type="entry name" value="Rep_factor-A_C"/>
</dbReference>
<evidence type="ECO:0008006" key="7">
    <source>
        <dbReference type="Google" id="ProtNLM"/>
    </source>
</evidence>
<feature type="region of interest" description="Disordered" evidence="2">
    <location>
        <begin position="342"/>
        <end position="367"/>
    </location>
</feature>
<feature type="domain" description="Replication factor A C-terminal" evidence="3">
    <location>
        <begin position="220"/>
        <end position="317"/>
    </location>
</feature>
<evidence type="ECO:0000259" key="4">
    <source>
        <dbReference type="Pfam" id="PF16900"/>
    </source>
</evidence>
<organism evidence="5 6">
    <name type="scientific">Saponaria officinalis</name>
    <name type="common">Common soapwort</name>
    <name type="synonym">Lychnis saponaria</name>
    <dbReference type="NCBI Taxonomy" id="3572"/>
    <lineage>
        <taxon>Eukaryota</taxon>
        <taxon>Viridiplantae</taxon>
        <taxon>Streptophyta</taxon>
        <taxon>Embryophyta</taxon>
        <taxon>Tracheophyta</taxon>
        <taxon>Spermatophyta</taxon>
        <taxon>Magnoliopsida</taxon>
        <taxon>eudicotyledons</taxon>
        <taxon>Gunneridae</taxon>
        <taxon>Pentapetalae</taxon>
        <taxon>Caryophyllales</taxon>
        <taxon>Caryophyllaceae</taxon>
        <taxon>Caryophylleae</taxon>
        <taxon>Saponaria</taxon>
    </lineage>
</organism>
<name>A0AAW1GKL2_SAPOF</name>
<dbReference type="Gene3D" id="2.40.50.140">
    <property type="entry name" value="Nucleic acid-binding proteins"/>
    <property type="match status" value="2"/>
</dbReference>
<accession>A0AAW1GKL2</accession>
<feature type="domain" description="Replication protein A OB" evidence="4">
    <location>
        <begin position="55"/>
        <end position="145"/>
    </location>
</feature>
<dbReference type="PANTHER" id="PTHR47165">
    <property type="entry name" value="OS03G0429900 PROTEIN"/>
    <property type="match status" value="1"/>
</dbReference>
<gene>
    <name evidence="5" type="ORF">RND81_14G083300</name>
</gene>
<evidence type="ECO:0000256" key="2">
    <source>
        <dbReference type="SAM" id="MobiDB-lite"/>
    </source>
</evidence>
<dbReference type="AlphaFoldDB" id="A0AAW1GKL2"/>
<evidence type="ECO:0000313" key="6">
    <source>
        <dbReference type="Proteomes" id="UP001443914"/>
    </source>
</evidence>
<keyword evidence="1" id="KW-0238">DNA-binding</keyword>
<dbReference type="EMBL" id="JBDFQZ010000014">
    <property type="protein sequence ID" value="KAK9665000.1"/>
    <property type="molecule type" value="Genomic_DNA"/>
</dbReference>
<keyword evidence="6" id="KW-1185">Reference proteome</keyword>
<dbReference type="InterPro" id="IPR012340">
    <property type="entry name" value="NA-bd_OB-fold"/>
</dbReference>
<feature type="region of interest" description="Disordered" evidence="2">
    <location>
        <begin position="396"/>
        <end position="450"/>
    </location>
</feature>
<dbReference type="GO" id="GO:0003677">
    <property type="term" value="F:DNA binding"/>
    <property type="evidence" value="ECO:0007669"/>
    <property type="project" value="UniProtKB-KW"/>
</dbReference>
<dbReference type="Proteomes" id="UP001443914">
    <property type="component" value="Unassembled WGS sequence"/>
</dbReference>
<protein>
    <recommendedName>
        <fullName evidence="7">Replication factor A C-terminal domain-containing protein</fullName>
    </recommendedName>
</protein>
<evidence type="ECO:0000259" key="3">
    <source>
        <dbReference type="Pfam" id="PF08646"/>
    </source>
</evidence>
<evidence type="ECO:0000256" key="1">
    <source>
        <dbReference type="ARBA" id="ARBA00023125"/>
    </source>
</evidence>
<sequence>MDDFPYYTLTPGTTSSKRARQICSPGQPIRDGASQVANTRVRKRAKSKAVCIREADVIGVVIYMEEKARTMITAQQKQLSVREIVIADHSVEQLLVISAWHDLAEVDCDSLSAWSGKLEVVGFTALRVSAHRGFSLTTTMSTTIIHSPQGERADGLREWVGKHRKLLTDMQNRVVDVRKSGNDQTIKKIATLKMKKAQTTLQDERHWLLVTIPAELNQINAYLGCSNCGKRADMPAGHVYSCTACSAENIKCSPKITFNTDVSDGSGTLSITTFTVDAIKLFRMDAADIFKMKHSEDHETFKQIKELMHTVPVLIQVGPKATLSRNNVLQWVLKQVVIDEETPSNYGSGKEQGGESSRKCSRNNPTNNVEQVLQDGELPASVGEAAQLVLEIGKATQTGKGKGRNKMEISTQVPSTIEPEYAATKLQVDCEKADPSNEDSGAETPVQPVT</sequence>
<proteinExistence type="predicted"/>
<dbReference type="Pfam" id="PF16900">
    <property type="entry name" value="REPA_OB_2"/>
    <property type="match status" value="1"/>
</dbReference>